<dbReference type="RefSeq" id="WP_137097647.1">
    <property type="nucleotide sequence ID" value="NZ_CP039865.1"/>
</dbReference>
<dbReference type="InterPro" id="IPR007475">
    <property type="entry name" value="UbiK"/>
</dbReference>
<keyword evidence="1" id="KW-0175">Coiled coil</keyword>
<dbReference type="EMBL" id="CP039865">
    <property type="protein sequence ID" value="QCK84311.1"/>
    <property type="molecule type" value="Genomic_DNA"/>
</dbReference>
<gene>
    <name evidence="2" type="ORF">E8L99_00130</name>
</gene>
<sequence length="92" mass="10219">MSQTTDRIADEFAKFLTDAAGLAQGVKREADTFVKTQAERFLKDLDLPSREEFEAVREMAVKAREENEALKARLDALEASLATAAKTKKGEK</sequence>
<dbReference type="AlphaFoldDB" id="A0A4D7QD36"/>
<evidence type="ECO:0000313" key="2">
    <source>
        <dbReference type="EMBL" id="QCK84311.1"/>
    </source>
</evidence>
<name>A0A4D7QD36_9HYPH</name>
<dbReference type="Pfam" id="PF04380">
    <property type="entry name" value="BMFP"/>
    <property type="match status" value="1"/>
</dbReference>
<evidence type="ECO:0000313" key="3">
    <source>
        <dbReference type="Proteomes" id="UP000298588"/>
    </source>
</evidence>
<dbReference type="OrthoDB" id="7392124at2"/>
<proteinExistence type="predicted"/>
<accession>A0A4D7QD36</accession>
<keyword evidence="3" id="KW-1185">Reference proteome</keyword>
<protein>
    <submittedName>
        <fullName evidence="2">Accessory factor UbiK family protein</fullName>
    </submittedName>
</protein>
<dbReference type="KEGG" id="paqt:E8L99_00130"/>
<organism evidence="2 3">
    <name type="scientific">Phreatobacter aquaticus</name>
    <dbReference type="NCBI Taxonomy" id="2570229"/>
    <lineage>
        <taxon>Bacteria</taxon>
        <taxon>Pseudomonadati</taxon>
        <taxon>Pseudomonadota</taxon>
        <taxon>Alphaproteobacteria</taxon>
        <taxon>Hyphomicrobiales</taxon>
        <taxon>Phreatobacteraceae</taxon>
        <taxon>Phreatobacter</taxon>
    </lineage>
</organism>
<feature type="coiled-coil region" evidence="1">
    <location>
        <begin position="53"/>
        <end position="87"/>
    </location>
</feature>
<reference evidence="2 3" key="1">
    <citation type="submission" date="2019-04" db="EMBL/GenBank/DDBJ databases">
        <title>Phreatobacter aquaticus sp. nov.</title>
        <authorList>
            <person name="Choi A."/>
            <person name="Baek K."/>
        </authorList>
    </citation>
    <scope>NUCLEOTIDE SEQUENCE [LARGE SCALE GENOMIC DNA]</scope>
    <source>
        <strain evidence="2 3">NMCR1094</strain>
    </source>
</reference>
<evidence type="ECO:0000256" key="1">
    <source>
        <dbReference type="SAM" id="Coils"/>
    </source>
</evidence>
<dbReference type="Proteomes" id="UP000298588">
    <property type="component" value="Chromosome"/>
</dbReference>